<evidence type="ECO:0000313" key="3">
    <source>
        <dbReference type="Proteomes" id="UP001152622"/>
    </source>
</evidence>
<proteinExistence type="predicted"/>
<evidence type="ECO:0000313" key="2">
    <source>
        <dbReference type="EMBL" id="KAJ8364189.1"/>
    </source>
</evidence>
<feature type="region of interest" description="Disordered" evidence="1">
    <location>
        <begin position="33"/>
        <end position="55"/>
    </location>
</feature>
<protein>
    <submittedName>
        <fullName evidence="2">Uncharacterized protein</fullName>
    </submittedName>
</protein>
<comment type="caution">
    <text evidence="2">The sequence shown here is derived from an EMBL/GenBank/DDBJ whole genome shotgun (WGS) entry which is preliminary data.</text>
</comment>
<feature type="region of interest" description="Disordered" evidence="1">
    <location>
        <begin position="246"/>
        <end position="312"/>
    </location>
</feature>
<dbReference type="AlphaFoldDB" id="A0A9Q1J296"/>
<gene>
    <name evidence="2" type="ORF">SKAU_G00130200</name>
</gene>
<dbReference type="EMBL" id="JAINUF010000004">
    <property type="protein sequence ID" value="KAJ8364189.1"/>
    <property type="molecule type" value="Genomic_DNA"/>
</dbReference>
<evidence type="ECO:0000256" key="1">
    <source>
        <dbReference type="SAM" id="MobiDB-lite"/>
    </source>
</evidence>
<name>A0A9Q1J296_SYNKA</name>
<sequence length="312" mass="34008">MDWGGRGRGGVGVWGARRQGQLAEQGLFSALPNCSPRTPLTDAGSLPPNLPRRSPVPPGHALHMCIHFGGCVLGVYTPPRPARSATPHHLTHIPALCGHMCPFPAIPQRSATPLSVKRSLIRAPQTHHPAVRPIYSARERSLSPDCAEASRQALAQPRSASPFHTGSRARNELSIQSINGGKALCLWSAGTFYSLKSIEGAGKGAPGRYRRLRRPGELRARSQGLQPRHSHFGLPCVGRLRVQPREGGELEEKDSEGASLPLLKARTNEMAANNGGAARDPFPRVADERLPDPENRERRKRREQPRERGHLV</sequence>
<feature type="compositionally biased region" description="Basic and acidic residues" evidence="1">
    <location>
        <begin position="281"/>
        <end position="297"/>
    </location>
</feature>
<organism evidence="2 3">
    <name type="scientific">Synaphobranchus kaupii</name>
    <name type="common">Kaup's arrowtooth eel</name>
    <dbReference type="NCBI Taxonomy" id="118154"/>
    <lineage>
        <taxon>Eukaryota</taxon>
        <taxon>Metazoa</taxon>
        <taxon>Chordata</taxon>
        <taxon>Craniata</taxon>
        <taxon>Vertebrata</taxon>
        <taxon>Euteleostomi</taxon>
        <taxon>Actinopterygii</taxon>
        <taxon>Neopterygii</taxon>
        <taxon>Teleostei</taxon>
        <taxon>Anguilliformes</taxon>
        <taxon>Synaphobranchidae</taxon>
        <taxon>Synaphobranchus</taxon>
    </lineage>
</organism>
<keyword evidence="3" id="KW-1185">Reference proteome</keyword>
<reference evidence="2" key="1">
    <citation type="journal article" date="2023" name="Science">
        <title>Genome structures resolve the early diversification of teleost fishes.</title>
        <authorList>
            <person name="Parey E."/>
            <person name="Louis A."/>
            <person name="Montfort J."/>
            <person name="Bouchez O."/>
            <person name="Roques C."/>
            <person name="Iampietro C."/>
            <person name="Lluch J."/>
            <person name="Castinel A."/>
            <person name="Donnadieu C."/>
            <person name="Desvignes T."/>
            <person name="Floi Bucao C."/>
            <person name="Jouanno E."/>
            <person name="Wen M."/>
            <person name="Mejri S."/>
            <person name="Dirks R."/>
            <person name="Jansen H."/>
            <person name="Henkel C."/>
            <person name="Chen W.J."/>
            <person name="Zahm M."/>
            <person name="Cabau C."/>
            <person name="Klopp C."/>
            <person name="Thompson A.W."/>
            <person name="Robinson-Rechavi M."/>
            <person name="Braasch I."/>
            <person name="Lecointre G."/>
            <person name="Bobe J."/>
            <person name="Postlethwait J.H."/>
            <person name="Berthelot C."/>
            <person name="Roest Crollius H."/>
            <person name="Guiguen Y."/>
        </authorList>
    </citation>
    <scope>NUCLEOTIDE SEQUENCE</scope>
    <source>
        <strain evidence="2">WJC10195</strain>
    </source>
</reference>
<accession>A0A9Q1J296</accession>
<dbReference type="Proteomes" id="UP001152622">
    <property type="component" value="Chromosome 4"/>
</dbReference>